<sequence length="126" mass="14408">MLEPRPIRTESDYRAALDEIERLFDAELNTPESDRLEVLTTLVEAYEQKHYPIAAPDPIEAILYYIESRGLSINDLESIIGNETEITNILHRKQALTLEVIRSLHQQLGIPAEILIQPYPLIEKSA</sequence>
<accession>A0ABR8DET6</accession>
<evidence type="ECO:0000313" key="2">
    <source>
        <dbReference type="Proteomes" id="UP000661112"/>
    </source>
</evidence>
<evidence type="ECO:0000313" key="1">
    <source>
        <dbReference type="EMBL" id="MBD2504712.1"/>
    </source>
</evidence>
<name>A0ABR8DET6_9NOST</name>
<dbReference type="PANTHER" id="PTHR40455">
    <property type="entry name" value="ANTITOXIN HIGA"/>
    <property type="match status" value="1"/>
</dbReference>
<dbReference type="RefSeq" id="WP_190478779.1">
    <property type="nucleotide sequence ID" value="NZ_JACJSG010000058.1"/>
</dbReference>
<dbReference type="PANTHER" id="PTHR40455:SF1">
    <property type="entry name" value="ANTITOXIN HIGA"/>
    <property type="match status" value="1"/>
</dbReference>
<protein>
    <submittedName>
        <fullName evidence="1">Transcriptional regulator</fullName>
    </submittedName>
</protein>
<proteinExistence type="predicted"/>
<organism evidence="1 2">
    <name type="scientific">Anabaena azotica FACHB-119</name>
    <dbReference type="NCBI Taxonomy" id="947527"/>
    <lineage>
        <taxon>Bacteria</taxon>
        <taxon>Bacillati</taxon>
        <taxon>Cyanobacteriota</taxon>
        <taxon>Cyanophyceae</taxon>
        <taxon>Nostocales</taxon>
        <taxon>Nostocaceae</taxon>
        <taxon>Anabaena</taxon>
        <taxon>Anabaena azotica</taxon>
    </lineage>
</organism>
<reference evidence="1 2" key="1">
    <citation type="journal article" date="2020" name="ISME J.">
        <title>Comparative genomics reveals insights into cyanobacterial evolution and habitat adaptation.</title>
        <authorList>
            <person name="Chen M.Y."/>
            <person name="Teng W.K."/>
            <person name="Zhao L."/>
            <person name="Hu C.X."/>
            <person name="Zhou Y.K."/>
            <person name="Han B.P."/>
            <person name="Song L.R."/>
            <person name="Shu W.S."/>
        </authorList>
    </citation>
    <scope>NUCLEOTIDE SEQUENCE [LARGE SCALE GENOMIC DNA]</scope>
    <source>
        <strain evidence="1 2">FACHB-119</strain>
    </source>
</reference>
<dbReference type="InterPro" id="IPR039060">
    <property type="entry name" value="Antitox_HigA"/>
</dbReference>
<comment type="caution">
    <text evidence="1">The sequence shown here is derived from an EMBL/GenBank/DDBJ whole genome shotgun (WGS) entry which is preliminary data.</text>
</comment>
<keyword evidence="2" id="KW-1185">Reference proteome</keyword>
<dbReference type="Proteomes" id="UP000661112">
    <property type="component" value="Unassembled WGS sequence"/>
</dbReference>
<dbReference type="EMBL" id="JACJSG010000058">
    <property type="protein sequence ID" value="MBD2504712.1"/>
    <property type="molecule type" value="Genomic_DNA"/>
</dbReference>
<gene>
    <name evidence="1" type="ORF">H6G83_29600</name>
</gene>